<dbReference type="Gene3D" id="3.90.550.10">
    <property type="entry name" value="Spore Coat Polysaccharide Biosynthesis Protein SpsA, Chain A"/>
    <property type="match status" value="1"/>
</dbReference>
<keyword evidence="5 11" id="KW-0808">Transferase</keyword>
<proteinExistence type="inferred from homology"/>
<feature type="domain" description="Galactosyltransferase C-terminal" evidence="13">
    <location>
        <begin position="257"/>
        <end position="333"/>
    </location>
</feature>
<feature type="domain" description="Galactosyltransferase N-terminal" evidence="14">
    <location>
        <begin position="164"/>
        <end position="253"/>
    </location>
</feature>
<evidence type="ECO:0000313" key="15">
    <source>
        <dbReference type="EMBL" id="RMX39039.1"/>
    </source>
</evidence>
<dbReference type="InterPro" id="IPR003859">
    <property type="entry name" value="Galactosyl_T"/>
</dbReference>
<evidence type="ECO:0000256" key="8">
    <source>
        <dbReference type="ARBA" id="ARBA00022989"/>
    </source>
</evidence>
<dbReference type="GO" id="GO:0005794">
    <property type="term" value="C:Golgi apparatus"/>
    <property type="evidence" value="ECO:0007669"/>
    <property type="project" value="TreeGrafter"/>
</dbReference>
<organism evidence="15 16">
    <name type="scientific">Pocillopora damicornis</name>
    <name type="common">Cauliflower coral</name>
    <name type="synonym">Millepora damicornis</name>
    <dbReference type="NCBI Taxonomy" id="46731"/>
    <lineage>
        <taxon>Eukaryota</taxon>
        <taxon>Metazoa</taxon>
        <taxon>Cnidaria</taxon>
        <taxon>Anthozoa</taxon>
        <taxon>Hexacorallia</taxon>
        <taxon>Scleractinia</taxon>
        <taxon>Astrocoeniina</taxon>
        <taxon>Pocilloporidae</taxon>
        <taxon>Pocillopora</taxon>
    </lineage>
</organism>
<dbReference type="UniPathway" id="UPA00378"/>
<evidence type="ECO:0000256" key="1">
    <source>
        <dbReference type="ARBA" id="ARBA00004606"/>
    </source>
</evidence>
<evidence type="ECO:0000256" key="2">
    <source>
        <dbReference type="ARBA" id="ARBA00004922"/>
    </source>
</evidence>
<evidence type="ECO:0000256" key="9">
    <source>
        <dbReference type="ARBA" id="ARBA00023136"/>
    </source>
</evidence>
<comment type="caution">
    <text evidence="15">The sequence shown here is derived from an EMBL/GenBank/DDBJ whole genome shotgun (WGS) entry which is preliminary data.</text>
</comment>
<keyword evidence="6 11" id="KW-0812">Transmembrane</keyword>
<dbReference type="InterPro" id="IPR029044">
    <property type="entry name" value="Nucleotide-diphossugar_trans"/>
</dbReference>
<dbReference type="InterPro" id="IPR027791">
    <property type="entry name" value="Galactosyl_T_C"/>
</dbReference>
<evidence type="ECO:0000256" key="5">
    <source>
        <dbReference type="ARBA" id="ARBA00022679"/>
    </source>
</evidence>
<dbReference type="STRING" id="46731.A0A3M6TCL3"/>
<evidence type="ECO:0000256" key="12">
    <source>
        <dbReference type="SAM" id="MobiDB-lite"/>
    </source>
</evidence>
<evidence type="ECO:0000256" key="6">
    <source>
        <dbReference type="ARBA" id="ARBA00022692"/>
    </source>
</evidence>
<dbReference type="GO" id="GO:0008378">
    <property type="term" value="F:galactosyltransferase activity"/>
    <property type="evidence" value="ECO:0007669"/>
    <property type="project" value="TreeGrafter"/>
</dbReference>
<dbReference type="CDD" id="cd00899">
    <property type="entry name" value="b4GalT"/>
    <property type="match status" value="1"/>
</dbReference>
<keyword evidence="4 11" id="KW-0328">Glycosyltransferase</keyword>
<feature type="region of interest" description="Disordered" evidence="12">
    <location>
        <begin position="71"/>
        <end position="99"/>
    </location>
</feature>
<dbReference type="EMBL" id="RCHS01003888">
    <property type="protein sequence ID" value="RMX39039.1"/>
    <property type="molecule type" value="Genomic_DNA"/>
</dbReference>
<dbReference type="GO" id="GO:0005975">
    <property type="term" value="P:carbohydrate metabolic process"/>
    <property type="evidence" value="ECO:0007669"/>
    <property type="project" value="InterPro"/>
</dbReference>
<evidence type="ECO:0000313" key="16">
    <source>
        <dbReference type="Proteomes" id="UP000275408"/>
    </source>
</evidence>
<feature type="transmembrane region" description="Helical" evidence="11">
    <location>
        <begin position="6"/>
        <end position="26"/>
    </location>
</feature>
<keyword evidence="7 11" id="KW-0735">Signal-anchor</keyword>
<evidence type="ECO:0000256" key="10">
    <source>
        <dbReference type="ARBA" id="ARBA00023180"/>
    </source>
</evidence>
<keyword evidence="9 11" id="KW-0472">Membrane</keyword>
<dbReference type="Pfam" id="PF13733">
    <property type="entry name" value="Glyco_transf_7N"/>
    <property type="match status" value="1"/>
</dbReference>
<keyword evidence="10 11" id="KW-0325">Glycoprotein</keyword>
<dbReference type="InterPro" id="IPR027995">
    <property type="entry name" value="Galactosyl_T_N"/>
</dbReference>
<dbReference type="EC" id="2.4.1.-" evidence="11"/>
<comment type="function">
    <text evidence="11">Catalyses the transfer of galactose onto proteins or lipids.</text>
</comment>
<dbReference type="GO" id="GO:0016020">
    <property type="term" value="C:membrane"/>
    <property type="evidence" value="ECO:0007669"/>
    <property type="project" value="UniProtKB-SubCell"/>
</dbReference>
<sequence length="384" mass="44198">MSPFKVFNLVLISGTLLYFLLYVLMIGHLPHVPVVKIYFEEEPSEGDLAYFPRDFTHETSLNFGAGIMKDDGLNSSSTPELSVKDERASEESTGEKDNSAKRSSLLSFLEGLGVPINKARILMASDISNNVLPRVNPNGFSLAKLMEKMDKEFNLESGTPCPTSHLNSAIVVPFRDRQEHLNIFVRHMHKYLRWQMLEYRIFIIEQADNERFNRGMLMNVGFNEAMKADNFTCVIFHDVDLIPEDARNDYSCPSSPRHMSTAVSRHDYILKYKTLFGGVEGFWVEHYRRINGFPNRFWGWGGEDDDLYVRITEKRLSLTRPAHMIGRYTMLSHSHTEGEENPERHEELRRSEVLIDTDGLNTLAYTVIEFQEKPLYTLISVSLQ</sequence>
<keyword evidence="8 11" id="KW-1133">Transmembrane helix</keyword>
<evidence type="ECO:0000256" key="7">
    <source>
        <dbReference type="ARBA" id="ARBA00022968"/>
    </source>
</evidence>
<gene>
    <name evidence="15" type="ORF">pdam_00021857</name>
</gene>
<protein>
    <recommendedName>
        <fullName evidence="11">Beta-1,4-galactosyltransferase</fullName>
        <ecNumber evidence="11">2.4.1.-</ecNumber>
    </recommendedName>
</protein>
<accession>A0A3M6TCL3</accession>
<dbReference type="AlphaFoldDB" id="A0A3M6TCL3"/>
<evidence type="ECO:0000259" key="14">
    <source>
        <dbReference type="Pfam" id="PF13733"/>
    </source>
</evidence>
<dbReference type="PANTHER" id="PTHR19300">
    <property type="entry name" value="BETA-1,4-GALACTOSYLTRANSFERASE"/>
    <property type="match status" value="1"/>
</dbReference>
<name>A0A3M6TCL3_POCDA</name>
<keyword evidence="16" id="KW-1185">Reference proteome</keyword>
<comment type="pathway">
    <text evidence="2 11">Protein modification; protein glycosylation.</text>
</comment>
<dbReference type="Proteomes" id="UP000275408">
    <property type="component" value="Unassembled WGS sequence"/>
</dbReference>
<evidence type="ECO:0000256" key="11">
    <source>
        <dbReference type="RuleBase" id="RU368121"/>
    </source>
</evidence>
<dbReference type="SUPFAM" id="SSF53448">
    <property type="entry name" value="Nucleotide-diphospho-sugar transferases"/>
    <property type="match status" value="1"/>
</dbReference>
<comment type="similarity">
    <text evidence="3 11">Belongs to the glycosyltransferase 7 family.</text>
</comment>
<dbReference type="PANTHER" id="PTHR19300:SF57">
    <property type="entry name" value="BETA-1,4-N-ACETYLGALACTOSAMINYLTRANSFERASE"/>
    <property type="match status" value="1"/>
</dbReference>
<evidence type="ECO:0000256" key="3">
    <source>
        <dbReference type="ARBA" id="ARBA00005735"/>
    </source>
</evidence>
<feature type="compositionally biased region" description="Basic and acidic residues" evidence="12">
    <location>
        <begin position="82"/>
        <end position="99"/>
    </location>
</feature>
<reference evidence="15 16" key="1">
    <citation type="journal article" date="2018" name="Sci. Rep.">
        <title>Comparative analysis of the Pocillopora damicornis genome highlights role of immune system in coral evolution.</title>
        <authorList>
            <person name="Cunning R."/>
            <person name="Bay R.A."/>
            <person name="Gillette P."/>
            <person name="Baker A.C."/>
            <person name="Traylor-Knowles N."/>
        </authorList>
    </citation>
    <scope>NUCLEOTIDE SEQUENCE [LARGE SCALE GENOMIC DNA]</scope>
    <source>
        <strain evidence="15">RSMAS</strain>
        <tissue evidence="15">Whole animal</tissue>
    </source>
</reference>
<dbReference type="Pfam" id="PF02709">
    <property type="entry name" value="Glyco_transf_7C"/>
    <property type="match status" value="1"/>
</dbReference>
<evidence type="ECO:0000256" key="4">
    <source>
        <dbReference type="ARBA" id="ARBA00022676"/>
    </source>
</evidence>
<dbReference type="OrthoDB" id="6020592at2759"/>
<comment type="subcellular location">
    <subcellularLocation>
        <location evidence="1">Membrane</location>
        <topology evidence="1">Single-pass type II membrane protein</topology>
    </subcellularLocation>
</comment>
<dbReference type="PRINTS" id="PR02050">
    <property type="entry name" value="B14GALTRFASE"/>
</dbReference>
<evidence type="ECO:0000259" key="13">
    <source>
        <dbReference type="Pfam" id="PF02709"/>
    </source>
</evidence>